<evidence type="ECO:0000313" key="2">
    <source>
        <dbReference type="Proteomes" id="UP001341840"/>
    </source>
</evidence>
<keyword evidence="2" id="KW-1185">Reference proteome</keyword>
<name>A0ABU6XTT2_9FABA</name>
<dbReference type="Proteomes" id="UP001341840">
    <property type="component" value="Unassembled WGS sequence"/>
</dbReference>
<reference evidence="1 2" key="1">
    <citation type="journal article" date="2023" name="Plants (Basel)">
        <title>Bridging the Gap: Combining Genomics and Transcriptomics Approaches to Understand Stylosanthes scabra, an Orphan Legume from the Brazilian Caatinga.</title>
        <authorList>
            <person name="Ferreira-Neto J.R.C."/>
            <person name="da Silva M.D."/>
            <person name="Binneck E."/>
            <person name="de Melo N.F."/>
            <person name="da Silva R.H."/>
            <person name="de Melo A.L.T.M."/>
            <person name="Pandolfi V."/>
            <person name="Bustamante F.O."/>
            <person name="Brasileiro-Vidal A.C."/>
            <person name="Benko-Iseppon A.M."/>
        </authorList>
    </citation>
    <scope>NUCLEOTIDE SEQUENCE [LARGE SCALE GENOMIC DNA]</scope>
    <source>
        <tissue evidence="1">Leaves</tissue>
    </source>
</reference>
<evidence type="ECO:0000313" key="1">
    <source>
        <dbReference type="EMBL" id="MED6201031.1"/>
    </source>
</evidence>
<accession>A0ABU6XTT2</accession>
<organism evidence="1 2">
    <name type="scientific">Stylosanthes scabra</name>
    <dbReference type="NCBI Taxonomy" id="79078"/>
    <lineage>
        <taxon>Eukaryota</taxon>
        <taxon>Viridiplantae</taxon>
        <taxon>Streptophyta</taxon>
        <taxon>Embryophyta</taxon>
        <taxon>Tracheophyta</taxon>
        <taxon>Spermatophyta</taxon>
        <taxon>Magnoliopsida</taxon>
        <taxon>eudicotyledons</taxon>
        <taxon>Gunneridae</taxon>
        <taxon>Pentapetalae</taxon>
        <taxon>rosids</taxon>
        <taxon>fabids</taxon>
        <taxon>Fabales</taxon>
        <taxon>Fabaceae</taxon>
        <taxon>Papilionoideae</taxon>
        <taxon>50 kb inversion clade</taxon>
        <taxon>dalbergioids sensu lato</taxon>
        <taxon>Dalbergieae</taxon>
        <taxon>Pterocarpus clade</taxon>
        <taxon>Stylosanthes</taxon>
    </lineage>
</organism>
<sequence length="144" mass="15683">MVVPVTTLPSLRQRRSFSLFPFYGFRSTTSVSDIRRRRLFIYVHIPSPSSSLGIPSALPGYCQLRSFRFSSSVAAVHPSSIFRSSCPSSPSFSSAPLVLVRHEAKGFNYKCSDDLSYRSLKAMGGAGVSSEAVNTTSLPITGRP</sequence>
<protein>
    <submittedName>
        <fullName evidence="1">Uncharacterized protein</fullName>
    </submittedName>
</protein>
<gene>
    <name evidence="1" type="ORF">PIB30_091028</name>
</gene>
<comment type="caution">
    <text evidence="1">The sequence shown here is derived from an EMBL/GenBank/DDBJ whole genome shotgun (WGS) entry which is preliminary data.</text>
</comment>
<dbReference type="EMBL" id="JASCZI010213240">
    <property type="protein sequence ID" value="MED6201031.1"/>
    <property type="molecule type" value="Genomic_DNA"/>
</dbReference>
<proteinExistence type="predicted"/>